<dbReference type="EMBL" id="JAINUG010000044">
    <property type="protein sequence ID" value="KAJ8406195.1"/>
    <property type="molecule type" value="Genomic_DNA"/>
</dbReference>
<organism evidence="3 4">
    <name type="scientific">Aldrovandia affinis</name>
    <dbReference type="NCBI Taxonomy" id="143900"/>
    <lineage>
        <taxon>Eukaryota</taxon>
        <taxon>Metazoa</taxon>
        <taxon>Chordata</taxon>
        <taxon>Craniata</taxon>
        <taxon>Vertebrata</taxon>
        <taxon>Euteleostomi</taxon>
        <taxon>Actinopterygii</taxon>
        <taxon>Neopterygii</taxon>
        <taxon>Teleostei</taxon>
        <taxon>Notacanthiformes</taxon>
        <taxon>Halosauridae</taxon>
        <taxon>Aldrovandia</taxon>
    </lineage>
</organism>
<feature type="region of interest" description="Disordered" evidence="1">
    <location>
        <begin position="69"/>
        <end position="101"/>
    </location>
</feature>
<gene>
    <name evidence="3" type="ORF">AAFF_G00304260</name>
</gene>
<keyword evidence="2" id="KW-0732">Signal</keyword>
<evidence type="ECO:0000313" key="4">
    <source>
        <dbReference type="Proteomes" id="UP001221898"/>
    </source>
</evidence>
<dbReference type="AlphaFoldDB" id="A0AAD7SPD4"/>
<evidence type="ECO:0000256" key="1">
    <source>
        <dbReference type="SAM" id="MobiDB-lite"/>
    </source>
</evidence>
<reference evidence="3" key="1">
    <citation type="journal article" date="2023" name="Science">
        <title>Genome structures resolve the early diversification of teleost fishes.</title>
        <authorList>
            <person name="Parey E."/>
            <person name="Louis A."/>
            <person name="Montfort J."/>
            <person name="Bouchez O."/>
            <person name="Roques C."/>
            <person name="Iampietro C."/>
            <person name="Lluch J."/>
            <person name="Castinel A."/>
            <person name="Donnadieu C."/>
            <person name="Desvignes T."/>
            <person name="Floi Bucao C."/>
            <person name="Jouanno E."/>
            <person name="Wen M."/>
            <person name="Mejri S."/>
            <person name="Dirks R."/>
            <person name="Jansen H."/>
            <person name="Henkel C."/>
            <person name="Chen W.J."/>
            <person name="Zahm M."/>
            <person name="Cabau C."/>
            <person name="Klopp C."/>
            <person name="Thompson A.W."/>
            <person name="Robinson-Rechavi M."/>
            <person name="Braasch I."/>
            <person name="Lecointre G."/>
            <person name="Bobe J."/>
            <person name="Postlethwait J.H."/>
            <person name="Berthelot C."/>
            <person name="Roest Crollius H."/>
            <person name="Guiguen Y."/>
        </authorList>
    </citation>
    <scope>NUCLEOTIDE SEQUENCE</scope>
    <source>
        <strain evidence="3">NC1722</strain>
    </source>
</reference>
<comment type="caution">
    <text evidence="3">The sequence shown here is derived from an EMBL/GenBank/DDBJ whole genome shotgun (WGS) entry which is preliminary data.</text>
</comment>
<keyword evidence="4" id="KW-1185">Reference proteome</keyword>
<dbReference type="Proteomes" id="UP001221898">
    <property type="component" value="Unassembled WGS sequence"/>
</dbReference>
<protein>
    <submittedName>
        <fullName evidence="3">Uncharacterized protein</fullName>
    </submittedName>
</protein>
<evidence type="ECO:0000313" key="3">
    <source>
        <dbReference type="EMBL" id="KAJ8406195.1"/>
    </source>
</evidence>
<proteinExistence type="predicted"/>
<evidence type="ECO:0000256" key="2">
    <source>
        <dbReference type="SAM" id="SignalP"/>
    </source>
</evidence>
<accession>A0AAD7SPD4</accession>
<feature type="chain" id="PRO_5042213923" evidence="2">
    <location>
        <begin position="21"/>
        <end position="101"/>
    </location>
</feature>
<name>A0AAD7SPD4_9TELE</name>
<feature type="signal peptide" evidence="2">
    <location>
        <begin position="1"/>
        <end position="20"/>
    </location>
</feature>
<sequence length="101" mass="10849">MAVPLEVYLGISLLFMLTVGTDFSPIQRDDRFDAENRGVVPIRGRARKSITQKYSAVKGAMQDARQCEKQMGDRAHTAEGGSSVGHRPSAPNAIHGGAPPT</sequence>